<feature type="DNA-binding region" description="H-T-H motif" evidence="2">
    <location>
        <begin position="27"/>
        <end position="46"/>
    </location>
</feature>
<proteinExistence type="predicted"/>
<evidence type="ECO:0000256" key="1">
    <source>
        <dbReference type="ARBA" id="ARBA00023125"/>
    </source>
</evidence>
<dbReference type="InterPro" id="IPR009057">
    <property type="entry name" value="Homeodomain-like_sf"/>
</dbReference>
<dbReference type="Proteomes" id="UP000315971">
    <property type="component" value="Unassembled WGS sequence"/>
</dbReference>
<gene>
    <name evidence="4" type="ORF">SAMN06265350_11029</name>
</gene>
<dbReference type="Pfam" id="PF00440">
    <property type="entry name" value="TetR_N"/>
    <property type="match status" value="1"/>
</dbReference>
<dbReference type="InterPro" id="IPR050624">
    <property type="entry name" value="HTH-type_Tx_Regulator"/>
</dbReference>
<dbReference type="PROSITE" id="PS50977">
    <property type="entry name" value="HTH_TETR_2"/>
    <property type="match status" value="1"/>
</dbReference>
<dbReference type="InterPro" id="IPR036271">
    <property type="entry name" value="Tet_transcr_reg_TetR-rel_C_sf"/>
</dbReference>
<evidence type="ECO:0000313" key="5">
    <source>
        <dbReference type="Proteomes" id="UP000315971"/>
    </source>
</evidence>
<dbReference type="GO" id="GO:0003677">
    <property type="term" value="F:DNA binding"/>
    <property type="evidence" value="ECO:0007669"/>
    <property type="project" value="UniProtKB-UniRule"/>
</dbReference>
<name>A0A521E3P6_9SPHI</name>
<dbReference type="Gene3D" id="1.10.357.10">
    <property type="entry name" value="Tetracycline Repressor, domain 2"/>
    <property type="match status" value="1"/>
</dbReference>
<keyword evidence="1 2" id="KW-0238">DNA-binding</keyword>
<dbReference type="InterPro" id="IPR001647">
    <property type="entry name" value="HTH_TetR"/>
</dbReference>
<dbReference type="RefSeq" id="WP_142604512.1">
    <property type="nucleotide sequence ID" value="NZ_FXSZ01000010.1"/>
</dbReference>
<keyword evidence="5" id="KW-1185">Reference proteome</keyword>
<dbReference type="PRINTS" id="PR00455">
    <property type="entry name" value="HTHTETR"/>
</dbReference>
<dbReference type="SUPFAM" id="SSF46689">
    <property type="entry name" value="Homeodomain-like"/>
    <property type="match status" value="1"/>
</dbReference>
<reference evidence="4 5" key="1">
    <citation type="submission" date="2017-05" db="EMBL/GenBank/DDBJ databases">
        <authorList>
            <person name="Varghese N."/>
            <person name="Submissions S."/>
        </authorList>
    </citation>
    <scope>NUCLEOTIDE SEQUENCE [LARGE SCALE GENOMIC DNA]</scope>
    <source>
        <strain evidence="4 5">DSM 21342</strain>
    </source>
</reference>
<organism evidence="4 5">
    <name type="scientific">Solitalea koreensis</name>
    <dbReference type="NCBI Taxonomy" id="543615"/>
    <lineage>
        <taxon>Bacteria</taxon>
        <taxon>Pseudomonadati</taxon>
        <taxon>Bacteroidota</taxon>
        <taxon>Sphingobacteriia</taxon>
        <taxon>Sphingobacteriales</taxon>
        <taxon>Sphingobacteriaceae</taxon>
        <taxon>Solitalea</taxon>
    </lineage>
</organism>
<dbReference type="SUPFAM" id="SSF48498">
    <property type="entry name" value="Tetracyclin repressor-like, C-terminal domain"/>
    <property type="match status" value="1"/>
</dbReference>
<dbReference type="AlphaFoldDB" id="A0A521E3P6"/>
<accession>A0A521E3P6</accession>
<dbReference type="PANTHER" id="PTHR43479:SF11">
    <property type="entry name" value="ACREF_ENVCD OPERON REPRESSOR-RELATED"/>
    <property type="match status" value="1"/>
</dbReference>
<evidence type="ECO:0000313" key="4">
    <source>
        <dbReference type="EMBL" id="SMO77770.1"/>
    </source>
</evidence>
<feature type="domain" description="HTH tetR-type" evidence="3">
    <location>
        <begin position="4"/>
        <end position="64"/>
    </location>
</feature>
<protein>
    <submittedName>
        <fullName evidence="4">Transcriptional regulator, TetR family</fullName>
    </submittedName>
</protein>
<dbReference type="PANTHER" id="PTHR43479">
    <property type="entry name" value="ACREF/ENVCD OPERON REPRESSOR-RELATED"/>
    <property type="match status" value="1"/>
</dbReference>
<dbReference type="EMBL" id="FXSZ01000010">
    <property type="protein sequence ID" value="SMO77770.1"/>
    <property type="molecule type" value="Genomic_DNA"/>
</dbReference>
<sequence length="207" mass="24614">MEKEELKERILEATFLLFRSYGVKSITMDDIAKHLAMSKKTIYQYFKDKDDLVIQLMQRLLADNQKQMDDCCEKADNPIHEVIMILAQMEKMMRPMNPTMFYDMQKYHPTAWGLFEQYKNVCVYEKLHKNLIAGVEQGLYRKGMNLEILTTMRMMQVTHVFNPLYYSPDKFNITDVMHQLTDHFLHGVTTLKGHKLINKYLQLTEEE</sequence>
<evidence type="ECO:0000259" key="3">
    <source>
        <dbReference type="PROSITE" id="PS50977"/>
    </source>
</evidence>
<evidence type="ECO:0000256" key="2">
    <source>
        <dbReference type="PROSITE-ProRule" id="PRU00335"/>
    </source>
</evidence>
<dbReference type="OrthoDB" id="881297at2"/>